<dbReference type="Gene3D" id="2.20.110.10">
    <property type="entry name" value="Histone H3 K4-specific methyltransferase SET7/9 N-terminal domain"/>
    <property type="match status" value="4"/>
</dbReference>
<keyword evidence="3" id="KW-0808">Transferase</keyword>
<dbReference type="InterPro" id="IPR003409">
    <property type="entry name" value="MORN"/>
</dbReference>
<keyword evidence="2" id="KW-0677">Repeat</keyword>
<feature type="compositionally biased region" description="Polar residues" evidence="4">
    <location>
        <begin position="695"/>
        <end position="712"/>
    </location>
</feature>
<feature type="region of interest" description="Disordered" evidence="4">
    <location>
        <begin position="618"/>
        <end position="659"/>
    </location>
</feature>
<keyword evidence="7" id="KW-1185">Reference proteome</keyword>
<feature type="compositionally biased region" description="Low complexity" evidence="4">
    <location>
        <begin position="1114"/>
        <end position="1123"/>
    </location>
</feature>
<dbReference type="InterPro" id="IPR002498">
    <property type="entry name" value="PInositol-4-P-4/5-kinase_core"/>
</dbReference>
<dbReference type="SUPFAM" id="SSF82185">
    <property type="entry name" value="Histone H3 K4-specific methyltransferase SET7/9 N-terminal domain"/>
    <property type="match status" value="2"/>
</dbReference>
<dbReference type="PANTHER" id="PTHR23086">
    <property type="entry name" value="PHOSPHATIDYLINOSITOL-4-PHOSPHATE 5-KINASE"/>
    <property type="match status" value="1"/>
</dbReference>
<evidence type="ECO:0000313" key="7">
    <source>
        <dbReference type="Proteomes" id="UP000239899"/>
    </source>
</evidence>
<evidence type="ECO:0000256" key="3">
    <source>
        <dbReference type="PROSITE-ProRule" id="PRU00781"/>
    </source>
</evidence>
<dbReference type="Pfam" id="PF02493">
    <property type="entry name" value="MORN"/>
    <property type="match status" value="8"/>
</dbReference>
<dbReference type="InterPro" id="IPR027484">
    <property type="entry name" value="PInositol-4-P-5-kinase_N"/>
</dbReference>
<dbReference type="GO" id="GO:0016308">
    <property type="term" value="F:1-phosphatidylinositol-4-phosphate 5-kinase activity"/>
    <property type="evidence" value="ECO:0007669"/>
    <property type="project" value="UniProtKB-EC"/>
</dbReference>
<gene>
    <name evidence="6" type="ORF">C2E21_8550</name>
</gene>
<reference evidence="6 7" key="1">
    <citation type="journal article" date="2018" name="Plant J.">
        <title>Genome sequences of Chlorella sorokiniana UTEX 1602 and Micractinium conductrix SAG 241.80: implications to maltose excretion by a green alga.</title>
        <authorList>
            <person name="Arriola M.B."/>
            <person name="Velmurugan N."/>
            <person name="Zhang Y."/>
            <person name="Plunkett M.H."/>
            <person name="Hondzo H."/>
            <person name="Barney B.M."/>
        </authorList>
    </citation>
    <scope>NUCLEOTIDE SEQUENCE [LARGE SCALE GENOMIC DNA]</scope>
    <source>
        <strain evidence="7">UTEX 1602</strain>
    </source>
</reference>
<feature type="compositionally biased region" description="Acidic residues" evidence="4">
    <location>
        <begin position="632"/>
        <end position="647"/>
    </location>
</feature>
<evidence type="ECO:0000313" key="6">
    <source>
        <dbReference type="EMBL" id="PRW20798.1"/>
    </source>
</evidence>
<dbReference type="SUPFAM" id="SSF56104">
    <property type="entry name" value="SAICAR synthase-like"/>
    <property type="match status" value="2"/>
</dbReference>
<sequence>MALNSLKDLLSDNKALSVLKLDGVEFKDLRFPNNESYRGGWRDARPEGEGCYTWADGSTYEGAWHAGLKHGWGTYRWPNGAWYCGEWRDGFMQGYGTFESPDGARYVGNWAGNLKHGIGKKTYANGDSYEGLWNHGKAEGPGRYVWHNGNQYDGEWRGGKMHGQGTLKWVTGERYDGEWLDGQESGVGVFTWQDGSTYEGFWHNGRKEGVGVFRPAPHTQGMPGSDPSVRPLSERLSDGASPPHSPVGAASPDWPLDSPAAAGRAVLQLASMPADDRRSIGVGGGSAGGDLVYVCQYESGRLVHEEVLSTSDMDLIFGPVKQAVEKVGRRLRRGRKRQVRMGETIFKGHRSYDLMLNLQLGVRYTITTLNKLPPPALLTEEHFQEKVWLRFPREGSGVTPPHPSGDFKWKDYCPTAFKLLRGLFGIDNSQYILSICGDQALREMPSPGKSGSVFFISHDDRFMIKTMHKEEIKLLLSMLPKYYRHVQANPGTLLTRFYGVHRVKPSHGRKVRFVVMNNVFRTDLDLHRKFDLKGSTYGRTAGPKPGAAAIRKDLDLDVAFRCDHKARARLLAQLAADCSFLEDIHVMDYSLLMGVHCKAFGETSASPLNTDKEDNEAYLSAEEGPRGSTEEAGAEADEEEEDEEGSGDEMPGGLQGAGAQRRLSIGAAARGRRIGSAGLAVASTSDSEHDVLHSLHSQPIQHPPTTDSRTSSFVLRGLTWRSFTQRRPSQQLAAPPAMHPGQTQQPPASAQITPRVQPSQLPTPRLLAPGAEPSLLPTMGNGHSQQLPPLQALPGKTAIASALEAAAAAEAEAEAAAATVRGSEDQLAGGSQQQQQQQAGAAQQSSAALEPAPAAKAAQQQEQQEEAELTLTSWRSDAVQLPEQLLLPDGLPASPTSSTDTTGATGPPARARGSAAVPALGSIAEQPGSGGSLGIQGGSQQQQQQQQQDPQQAAPTGGRQQQAAAAFSPPSGGRGLARTASAPAGPVAAAAAAEERRRPQQAQQAQRMLSQVPGREGSVVDLTSPEAVAIHGRLNSRLSRPVTERLVQDLLKLARYRMVGAVVAPSPSARYARMPTTVLAARHMRRATSLIQPQREGRPSADDEPAGPHRISTSSGGAAAAAPPAASSSVAAAAGGEQGAAAAARHLGTGLPAVAVSQQAGQPAEEVLLFFGIIDFLQEYNMRKKLEHSIKAVVQDGKAISVVEPRTYARRFLKFMDKVFPPPQGQQ</sequence>
<keyword evidence="3" id="KW-0067">ATP-binding</keyword>
<feature type="compositionally biased region" description="Polar residues" evidence="4">
    <location>
        <begin position="741"/>
        <end position="762"/>
    </location>
</feature>
<dbReference type="EC" id="2.7.1.68" evidence="1"/>
<dbReference type="Proteomes" id="UP000239899">
    <property type="component" value="Unassembled WGS sequence"/>
</dbReference>
<dbReference type="GO" id="GO:0046854">
    <property type="term" value="P:phosphatidylinositol phosphate biosynthetic process"/>
    <property type="evidence" value="ECO:0007669"/>
    <property type="project" value="TreeGrafter"/>
</dbReference>
<comment type="caution">
    <text evidence="6">The sequence shown here is derived from an EMBL/GenBank/DDBJ whole genome shotgun (WGS) entry which is preliminary data.</text>
</comment>
<feature type="region of interest" description="Disordered" evidence="4">
    <location>
        <begin position="887"/>
        <end position="1018"/>
    </location>
</feature>
<organism evidence="6 7">
    <name type="scientific">Chlorella sorokiniana</name>
    <name type="common">Freshwater green alga</name>
    <dbReference type="NCBI Taxonomy" id="3076"/>
    <lineage>
        <taxon>Eukaryota</taxon>
        <taxon>Viridiplantae</taxon>
        <taxon>Chlorophyta</taxon>
        <taxon>core chlorophytes</taxon>
        <taxon>Trebouxiophyceae</taxon>
        <taxon>Chlorellales</taxon>
        <taxon>Chlorellaceae</taxon>
        <taxon>Chlorella clade</taxon>
        <taxon>Chlorella</taxon>
    </lineage>
</organism>
<dbReference type="GO" id="GO:0005886">
    <property type="term" value="C:plasma membrane"/>
    <property type="evidence" value="ECO:0007669"/>
    <property type="project" value="TreeGrafter"/>
</dbReference>
<evidence type="ECO:0000256" key="1">
    <source>
        <dbReference type="ARBA" id="ARBA00012172"/>
    </source>
</evidence>
<feature type="compositionally biased region" description="Gly residues" evidence="4">
    <location>
        <begin position="928"/>
        <end position="937"/>
    </location>
</feature>
<keyword evidence="3" id="KW-0418">Kinase</keyword>
<dbReference type="InterPro" id="IPR023610">
    <property type="entry name" value="PInositol-4/5-P-5/4-kinase"/>
</dbReference>
<feature type="region of interest" description="Disordered" evidence="4">
    <location>
        <begin position="817"/>
        <end position="869"/>
    </location>
</feature>
<dbReference type="STRING" id="3076.A0A2P6TDT4"/>
<feature type="region of interest" description="Disordered" evidence="4">
    <location>
        <begin position="213"/>
        <end position="254"/>
    </location>
</feature>
<dbReference type="Gene3D" id="3.30.800.10">
    <property type="entry name" value="Phosphatidylinositol Phosphate Kinase II Beta"/>
    <property type="match status" value="1"/>
</dbReference>
<evidence type="ECO:0000259" key="5">
    <source>
        <dbReference type="PROSITE" id="PS51455"/>
    </source>
</evidence>
<proteinExistence type="predicted"/>
<dbReference type="InterPro" id="IPR027483">
    <property type="entry name" value="PInositol-4-P-4/5-kinase_C_sf"/>
</dbReference>
<dbReference type="FunFam" id="2.20.110.10:FF:000002">
    <property type="entry name" value="Phosphatidylinositol 4-phosphate 5-kinase 8"/>
    <property type="match status" value="1"/>
</dbReference>
<dbReference type="EMBL" id="LHPG02000021">
    <property type="protein sequence ID" value="PRW20798.1"/>
    <property type="molecule type" value="Genomic_DNA"/>
</dbReference>
<protein>
    <recommendedName>
        <fullName evidence="1">1-phosphatidylinositol-4-phosphate 5-kinase</fullName>
        <ecNumber evidence="1">2.7.1.68</ecNumber>
    </recommendedName>
</protein>
<dbReference type="PROSITE" id="PS51455">
    <property type="entry name" value="PIPK"/>
    <property type="match status" value="1"/>
</dbReference>
<dbReference type="AlphaFoldDB" id="A0A2P6TDT4"/>
<name>A0A2P6TDT4_CHLSO</name>
<feature type="domain" description="PIPK" evidence="5">
    <location>
        <begin position="348"/>
        <end position="1220"/>
    </location>
</feature>
<dbReference type="SMART" id="SM00330">
    <property type="entry name" value="PIPKc"/>
    <property type="match status" value="1"/>
</dbReference>
<feature type="compositionally biased region" description="Low complexity" evidence="4">
    <location>
        <begin position="938"/>
        <end position="966"/>
    </location>
</feature>
<dbReference type="OrthoDB" id="70770at2759"/>
<dbReference type="SMART" id="SM00698">
    <property type="entry name" value="MORN"/>
    <property type="match status" value="8"/>
</dbReference>
<feature type="compositionally biased region" description="Low complexity" evidence="4">
    <location>
        <begin position="828"/>
        <end position="862"/>
    </location>
</feature>
<feature type="compositionally biased region" description="Low complexity" evidence="4">
    <location>
        <begin position="977"/>
        <end position="992"/>
    </location>
</feature>
<dbReference type="Gene3D" id="3.30.810.10">
    <property type="entry name" value="2-Layer Sandwich"/>
    <property type="match status" value="2"/>
</dbReference>
<evidence type="ECO:0000256" key="2">
    <source>
        <dbReference type="ARBA" id="ARBA00022737"/>
    </source>
</evidence>
<dbReference type="PANTHER" id="PTHR23086:SF8">
    <property type="entry name" value="PHOSPHATIDYLINOSITOL 5-PHOSPHATE 4-KINASE, ISOFORM A"/>
    <property type="match status" value="1"/>
</dbReference>
<feature type="compositionally biased region" description="Polar residues" evidence="4">
    <location>
        <begin position="894"/>
        <end position="904"/>
    </location>
</feature>
<accession>A0A2P6TDT4</accession>
<feature type="region of interest" description="Disordered" evidence="4">
    <location>
        <begin position="726"/>
        <end position="790"/>
    </location>
</feature>
<dbReference type="Pfam" id="PF01504">
    <property type="entry name" value="PIP5K"/>
    <property type="match status" value="2"/>
</dbReference>
<keyword evidence="3" id="KW-0547">Nucleotide-binding</keyword>
<feature type="region of interest" description="Disordered" evidence="4">
    <location>
        <begin position="1087"/>
        <end position="1123"/>
    </location>
</feature>
<feature type="region of interest" description="Disordered" evidence="4">
    <location>
        <begin position="690"/>
        <end position="712"/>
    </location>
</feature>
<dbReference type="GO" id="GO:0005524">
    <property type="term" value="F:ATP binding"/>
    <property type="evidence" value="ECO:0007669"/>
    <property type="project" value="UniProtKB-UniRule"/>
</dbReference>
<evidence type="ECO:0000256" key="4">
    <source>
        <dbReference type="SAM" id="MobiDB-lite"/>
    </source>
</evidence>